<keyword evidence="2" id="KW-1185">Reference proteome</keyword>
<evidence type="ECO:0000313" key="2">
    <source>
        <dbReference type="Proteomes" id="UP000031535"/>
    </source>
</evidence>
<dbReference type="Proteomes" id="UP000031535">
    <property type="component" value="Unassembled WGS sequence"/>
</dbReference>
<accession>A0A0C2I939</accession>
<dbReference type="EMBL" id="JXDG01000003">
    <property type="protein sequence ID" value="KIH85766.1"/>
    <property type="molecule type" value="Genomic_DNA"/>
</dbReference>
<name>A0A0C2I939_9PSED</name>
<dbReference type="AlphaFoldDB" id="A0A0C2I939"/>
<comment type="caution">
    <text evidence="1">The sequence shown here is derived from an EMBL/GenBank/DDBJ whole genome shotgun (WGS) entry which is preliminary data.</text>
</comment>
<sequence>MMLKLSFLSYHPQEQKLENLTGQIDAAVPAALTETFERILSADWKDEAVIANVESIWGNKA</sequence>
<protein>
    <submittedName>
        <fullName evidence="1">Uncharacterized protein</fullName>
    </submittedName>
</protein>
<dbReference type="PATRIC" id="fig|226910.6.peg.134"/>
<proteinExistence type="predicted"/>
<organism evidence="1 2">
    <name type="scientific">Pseudomonas batumici</name>
    <dbReference type="NCBI Taxonomy" id="226910"/>
    <lineage>
        <taxon>Bacteria</taxon>
        <taxon>Pseudomonadati</taxon>
        <taxon>Pseudomonadota</taxon>
        <taxon>Gammaproteobacteria</taxon>
        <taxon>Pseudomonadales</taxon>
        <taxon>Pseudomonadaceae</taxon>
        <taxon>Pseudomonas</taxon>
    </lineage>
</organism>
<gene>
    <name evidence="1" type="ORF">UCMB321_0133</name>
</gene>
<reference evidence="1 2" key="1">
    <citation type="submission" date="2015-01" db="EMBL/GenBank/DDBJ databases">
        <title>Complete genome of Pseudomonas batumici UCM B-321 producer of the batumin antibiotic with strong antistaphilococcal and potential anticancer activity.</title>
        <authorList>
            <person name="Klochko V.V."/>
            <person name="Zelena L.B."/>
            <person name="Elena K.A."/>
            <person name="Reva O.N."/>
        </authorList>
    </citation>
    <scope>NUCLEOTIDE SEQUENCE [LARGE SCALE GENOMIC DNA]</scope>
    <source>
        <strain evidence="1 2">UCM B-321</strain>
    </source>
</reference>
<evidence type="ECO:0000313" key="1">
    <source>
        <dbReference type="EMBL" id="KIH85766.1"/>
    </source>
</evidence>